<dbReference type="PROSITE" id="PS51257">
    <property type="entry name" value="PROKAR_LIPOPROTEIN"/>
    <property type="match status" value="1"/>
</dbReference>
<name>A0ABY7U7D9_9CORY</name>
<sequence length="228" mass="23611">MTYAHRRFTLAAGTAATLLLALSSCSAPQDQAGSADGADTSEAGPETVTSTRAPESSSAAGTTPPQTKAAQTGGKNDGNEAGIAPLGDANTEMKTARPEAPGELIVSDVRVGKHDDFDRVVFDLEGEGTPGWFVDYATTPTQQGSGNPVEYDGTIALNVNVDGTTYPFELGKDAPDIGTVKGGGDRVTEVISSGTFEGRSQFVVGLTEKRPYSVQVLDNPSRLVIDIS</sequence>
<evidence type="ECO:0000256" key="1">
    <source>
        <dbReference type="SAM" id="MobiDB-lite"/>
    </source>
</evidence>
<feature type="chain" id="PRO_5047234417" description="AMIN-like domain-containing protein" evidence="2">
    <location>
        <begin position="27"/>
        <end position="228"/>
    </location>
</feature>
<protein>
    <recommendedName>
        <fullName evidence="3">AMIN-like domain-containing protein</fullName>
    </recommendedName>
</protein>
<proteinExistence type="predicted"/>
<dbReference type="Proteomes" id="UP001220064">
    <property type="component" value="Chromosome"/>
</dbReference>
<feature type="signal peptide" evidence="2">
    <location>
        <begin position="1"/>
        <end position="26"/>
    </location>
</feature>
<evidence type="ECO:0000259" key="3">
    <source>
        <dbReference type="Pfam" id="PF24837"/>
    </source>
</evidence>
<feature type="domain" description="AMIN-like" evidence="3">
    <location>
        <begin position="105"/>
        <end position="227"/>
    </location>
</feature>
<dbReference type="Pfam" id="PF24837">
    <property type="entry name" value="AMIN-like"/>
    <property type="match status" value="1"/>
</dbReference>
<feature type="region of interest" description="Disordered" evidence="1">
    <location>
        <begin position="26"/>
        <end position="86"/>
    </location>
</feature>
<evidence type="ECO:0000313" key="5">
    <source>
        <dbReference type="Proteomes" id="UP001220064"/>
    </source>
</evidence>
<organism evidence="4 5">
    <name type="scientific">Corynebacterium massiliense DSM 45435</name>
    <dbReference type="NCBI Taxonomy" id="1121364"/>
    <lineage>
        <taxon>Bacteria</taxon>
        <taxon>Bacillati</taxon>
        <taxon>Actinomycetota</taxon>
        <taxon>Actinomycetes</taxon>
        <taxon>Mycobacteriales</taxon>
        <taxon>Corynebacteriaceae</taxon>
        <taxon>Corynebacterium</taxon>
    </lineage>
</organism>
<feature type="compositionally biased region" description="Polar residues" evidence="1">
    <location>
        <begin position="47"/>
        <end position="74"/>
    </location>
</feature>
<keyword evidence="5" id="KW-1185">Reference proteome</keyword>
<evidence type="ECO:0000256" key="2">
    <source>
        <dbReference type="SAM" id="SignalP"/>
    </source>
</evidence>
<accession>A0ABY7U7D9</accession>
<reference evidence="4 5" key="1">
    <citation type="submission" date="2020-10" db="EMBL/GenBank/DDBJ databases">
        <title>Complete genome sequence of Corynebacterium massiliense DSM 45435, type strain of Corynebacterium massiliense.</title>
        <authorList>
            <person name="Busche T."/>
            <person name="Kalinowski J."/>
            <person name="Ruckert C."/>
        </authorList>
    </citation>
    <scope>NUCLEOTIDE SEQUENCE [LARGE SCALE GENOMIC DNA]</scope>
    <source>
        <strain evidence="4 5">DSM 45435</strain>
    </source>
</reference>
<dbReference type="EMBL" id="CP063189">
    <property type="protein sequence ID" value="WCZ31889.1"/>
    <property type="molecule type" value="Genomic_DNA"/>
</dbReference>
<dbReference type="InterPro" id="IPR056303">
    <property type="entry name" value="AMIN-like"/>
</dbReference>
<dbReference type="RefSeq" id="WP_051126817.1">
    <property type="nucleotide sequence ID" value="NZ_ATVG01000003.1"/>
</dbReference>
<keyword evidence="2" id="KW-0732">Signal</keyword>
<gene>
    <name evidence="4" type="ORF">CMASS_02150</name>
</gene>
<evidence type="ECO:0000313" key="4">
    <source>
        <dbReference type="EMBL" id="WCZ31889.1"/>
    </source>
</evidence>